<name>A0A9P1CTW4_9DINO</name>
<keyword evidence="4" id="KW-1185">Reference proteome</keyword>
<accession>A0A9P1CTW4</accession>
<reference evidence="2" key="1">
    <citation type="submission" date="2022-10" db="EMBL/GenBank/DDBJ databases">
        <authorList>
            <person name="Chen Y."/>
            <person name="Dougan E. K."/>
            <person name="Chan C."/>
            <person name="Rhodes N."/>
            <person name="Thang M."/>
        </authorList>
    </citation>
    <scope>NUCLEOTIDE SEQUENCE</scope>
</reference>
<gene>
    <name evidence="2" type="ORF">C1SCF055_LOCUS23737</name>
</gene>
<proteinExistence type="predicted"/>
<reference evidence="3 4" key="2">
    <citation type="submission" date="2024-05" db="EMBL/GenBank/DDBJ databases">
        <authorList>
            <person name="Chen Y."/>
            <person name="Shah S."/>
            <person name="Dougan E. K."/>
            <person name="Thang M."/>
            <person name="Chan C."/>
        </authorList>
    </citation>
    <scope>NUCLEOTIDE SEQUENCE [LARGE SCALE GENOMIC DNA]</scope>
</reference>
<dbReference type="OrthoDB" id="439642at2759"/>
<evidence type="ECO:0000313" key="3">
    <source>
        <dbReference type="EMBL" id="CAL4784660.1"/>
    </source>
</evidence>
<evidence type="ECO:0000256" key="1">
    <source>
        <dbReference type="SAM" id="MobiDB-lite"/>
    </source>
</evidence>
<dbReference type="EMBL" id="CAMXCT030002324">
    <property type="protein sequence ID" value="CAL4784660.1"/>
    <property type="molecule type" value="Genomic_DNA"/>
</dbReference>
<comment type="caution">
    <text evidence="2">The sequence shown here is derived from an EMBL/GenBank/DDBJ whole genome shotgun (WGS) entry which is preliminary data.</text>
</comment>
<protein>
    <submittedName>
        <fullName evidence="2">Uncharacterized protein</fullName>
    </submittedName>
</protein>
<dbReference type="EMBL" id="CAMXCT020002324">
    <property type="protein sequence ID" value="CAL1150723.1"/>
    <property type="molecule type" value="Genomic_DNA"/>
</dbReference>
<dbReference type="EMBL" id="CAMXCT010002324">
    <property type="protein sequence ID" value="CAI3997348.1"/>
    <property type="molecule type" value="Genomic_DNA"/>
</dbReference>
<evidence type="ECO:0000313" key="2">
    <source>
        <dbReference type="EMBL" id="CAI3997348.1"/>
    </source>
</evidence>
<evidence type="ECO:0000313" key="4">
    <source>
        <dbReference type="Proteomes" id="UP001152797"/>
    </source>
</evidence>
<organism evidence="2">
    <name type="scientific">Cladocopium goreaui</name>
    <dbReference type="NCBI Taxonomy" id="2562237"/>
    <lineage>
        <taxon>Eukaryota</taxon>
        <taxon>Sar</taxon>
        <taxon>Alveolata</taxon>
        <taxon>Dinophyceae</taxon>
        <taxon>Suessiales</taxon>
        <taxon>Symbiodiniaceae</taxon>
        <taxon>Cladocopium</taxon>
    </lineage>
</organism>
<feature type="region of interest" description="Disordered" evidence="1">
    <location>
        <begin position="415"/>
        <end position="439"/>
    </location>
</feature>
<dbReference type="Proteomes" id="UP001152797">
    <property type="component" value="Unassembled WGS sequence"/>
</dbReference>
<dbReference type="AlphaFoldDB" id="A0A9P1CTW4"/>
<sequence>MDPTIRQEIADAVKAAERDQLVQGATRLLNILQKHGLVVKQQLVPDQVGTHPANRDGLGLNSQDIMELIAAICEVGFDDSVPNPLCIEIPSTDRQIHGFNKVLVEQSNGVLPELNANVMKYASISCSHTNAALRCLSHGSAGCPGMHDDLMVLGRFSLELLGRKDPTFLAACQHGLTWRVISHQVVTEFPDAPSLLQSALNASGHLGKPEHEVQVLRRIYNLIQIQGGKPWSDVKATILRSRPACSAAAPYMHRFVQKMSFGAPGLWERVETFLKTSANSGRQLGPEFFESLACEPKPATSDACIYLRHAMLLAAYTIPVTKFLTDQDVKRLLSKDLKAKAESANQLIIKCWKLVRDHQSIKLDFPIQTAMAAFEIDLILMLLHKRHASLVVALTEGEAACKLMDSIEVLQGIRPSNEWDGSRPSTSLDPQGSNPEETVRNFTDGLSSPEMVAKEHGFEVGKYIRRKADKCIGKIESFHGNKVRISIEEGPLSAGKAELSVEVLLSGKWKVIEMKDKPEQVKFNSPVLSLEWQTQVIKAQIVQKLWEMERDCQHVAANLTVQVKPKSVFTTAPFPKHQLKLVPASWKVDAVDVGNPILKDKLGLCLGQWSLAPGADPKHVFYIQGVYIPDKDGNTNKSFLAPFWFVKSSTKAEEANLEFHPKVLKYDKENRHQQVPILRNIKALSAEEELVCYIPAKEPEPEHLHILSAPAKRQRTKGSTA</sequence>
<feature type="compositionally biased region" description="Polar residues" evidence="1">
    <location>
        <begin position="423"/>
        <end position="439"/>
    </location>
</feature>